<feature type="transmembrane region" description="Helical" evidence="6">
    <location>
        <begin position="149"/>
        <end position="165"/>
    </location>
</feature>
<dbReference type="SUPFAM" id="SSF103481">
    <property type="entry name" value="Multidrug resistance efflux transporter EmrE"/>
    <property type="match status" value="2"/>
</dbReference>
<evidence type="ECO:0000256" key="3">
    <source>
        <dbReference type="ARBA" id="ARBA00022692"/>
    </source>
</evidence>
<feature type="domain" description="EamA" evidence="7">
    <location>
        <begin position="175"/>
        <end position="307"/>
    </location>
</feature>
<evidence type="ECO:0000313" key="9">
    <source>
        <dbReference type="Proteomes" id="UP001237780"/>
    </source>
</evidence>
<keyword evidence="9" id="KW-1185">Reference proteome</keyword>
<dbReference type="PANTHER" id="PTHR42920">
    <property type="entry name" value="OS03G0707200 PROTEIN-RELATED"/>
    <property type="match status" value="1"/>
</dbReference>
<name>A0ABU0S727_9HYPH</name>
<dbReference type="InterPro" id="IPR000620">
    <property type="entry name" value="EamA_dom"/>
</dbReference>
<evidence type="ECO:0000256" key="2">
    <source>
        <dbReference type="ARBA" id="ARBA00022475"/>
    </source>
</evidence>
<evidence type="ECO:0000313" key="8">
    <source>
        <dbReference type="EMBL" id="MDQ0996554.1"/>
    </source>
</evidence>
<evidence type="ECO:0000256" key="4">
    <source>
        <dbReference type="ARBA" id="ARBA00022989"/>
    </source>
</evidence>
<feature type="domain" description="EamA" evidence="7">
    <location>
        <begin position="32"/>
        <end position="165"/>
    </location>
</feature>
<feature type="transmembrane region" description="Helical" evidence="6">
    <location>
        <begin position="59"/>
        <end position="82"/>
    </location>
</feature>
<comment type="caution">
    <text evidence="8">The sequence shown here is derived from an EMBL/GenBank/DDBJ whole genome shotgun (WGS) entry which is preliminary data.</text>
</comment>
<feature type="transmembrane region" description="Helical" evidence="6">
    <location>
        <begin position="233"/>
        <end position="254"/>
    </location>
</feature>
<sequence>MMRLPCSIPVDRDGVDALAVTINGDIMTRGRANLLLLAAGAIWGLGFVAQSSAMRGVEAFMFIGLRFLLAALTVTPLAFREARLATGKLEPKDYLGFIFIGTLLFTGAALQQVGLETTSVTNSGFLTGLYVVMVPFLAVVLFWQWPHPIVWPCALTALAGIYLLSGGNVEGLSVGDWLTIACAAFWALQIIFINRLAVKSGRPIMLSLVQFLVCAALGLIISSGIERSNVSDILSVAPLIIFAGIFSSGIAFTLQAVGQRFTTSAQAAIMLSSEALFAALFGAMLLGETISFRGAIGCALIFTAMIAVELIPALRNRSSMDRASVSP</sequence>
<accession>A0ABU0S727</accession>
<organism evidence="8 9">
    <name type="scientific">Phyllobacterium ifriqiyense</name>
    <dbReference type="NCBI Taxonomy" id="314238"/>
    <lineage>
        <taxon>Bacteria</taxon>
        <taxon>Pseudomonadati</taxon>
        <taxon>Pseudomonadota</taxon>
        <taxon>Alphaproteobacteria</taxon>
        <taxon>Hyphomicrobiales</taxon>
        <taxon>Phyllobacteriaceae</taxon>
        <taxon>Phyllobacterium</taxon>
    </lineage>
</organism>
<evidence type="ECO:0000256" key="5">
    <source>
        <dbReference type="ARBA" id="ARBA00023136"/>
    </source>
</evidence>
<comment type="subcellular location">
    <subcellularLocation>
        <location evidence="1">Cell membrane</location>
        <topology evidence="1">Multi-pass membrane protein</topology>
    </subcellularLocation>
</comment>
<feature type="transmembrane region" description="Helical" evidence="6">
    <location>
        <begin position="94"/>
        <end position="113"/>
    </location>
</feature>
<protein>
    <submittedName>
        <fullName evidence="8">Drug/metabolite transporter (DMT)-like permease</fullName>
    </submittedName>
</protein>
<dbReference type="InterPro" id="IPR037185">
    <property type="entry name" value="EmrE-like"/>
</dbReference>
<keyword evidence="5 6" id="KW-0472">Membrane</keyword>
<feature type="transmembrane region" description="Helical" evidence="6">
    <location>
        <begin position="34"/>
        <end position="53"/>
    </location>
</feature>
<feature type="transmembrane region" description="Helical" evidence="6">
    <location>
        <begin position="266"/>
        <end position="286"/>
    </location>
</feature>
<gene>
    <name evidence="8" type="ORF">QFZ34_001736</name>
</gene>
<evidence type="ECO:0000259" key="7">
    <source>
        <dbReference type="Pfam" id="PF00892"/>
    </source>
</evidence>
<reference evidence="8 9" key="1">
    <citation type="submission" date="2023-07" db="EMBL/GenBank/DDBJ databases">
        <title>Comparative genomics of wheat-associated soil bacteria to identify genetic determinants of phenazine resistance.</title>
        <authorList>
            <person name="Mouncey N."/>
        </authorList>
    </citation>
    <scope>NUCLEOTIDE SEQUENCE [LARGE SCALE GENOMIC DNA]</scope>
    <source>
        <strain evidence="8 9">W4I11</strain>
    </source>
</reference>
<dbReference type="Proteomes" id="UP001237780">
    <property type="component" value="Unassembled WGS sequence"/>
</dbReference>
<evidence type="ECO:0000256" key="6">
    <source>
        <dbReference type="SAM" id="Phobius"/>
    </source>
</evidence>
<keyword evidence="4 6" id="KW-1133">Transmembrane helix</keyword>
<proteinExistence type="predicted"/>
<dbReference type="PANTHER" id="PTHR42920:SF5">
    <property type="entry name" value="EAMA DOMAIN-CONTAINING PROTEIN"/>
    <property type="match status" value="1"/>
</dbReference>
<feature type="transmembrane region" description="Helical" evidence="6">
    <location>
        <begin position="204"/>
        <end position="221"/>
    </location>
</feature>
<dbReference type="EMBL" id="JAUSZT010000003">
    <property type="protein sequence ID" value="MDQ0996554.1"/>
    <property type="molecule type" value="Genomic_DNA"/>
</dbReference>
<feature type="transmembrane region" description="Helical" evidence="6">
    <location>
        <begin position="125"/>
        <end position="142"/>
    </location>
</feature>
<dbReference type="Pfam" id="PF00892">
    <property type="entry name" value="EamA"/>
    <property type="match status" value="2"/>
</dbReference>
<keyword evidence="3 6" id="KW-0812">Transmembrane</keyword>
<keyword evidence="2" id="KW-1003">Cell membrane</keyword>
<feature type="transmembrane region" description="Helical" evidence="6">
    <location>
        <begin position="177"/>
        <end position="197"/>
    </location>
</feature>
<evidence type="ECO:0000256" key="1">
    <source>
        <dbReference type="ARBA" id="ARBA00004651"/>
    </source>
</evidence>
<dbReference type="InterPro" id="IPR051258">
    <property type="entry name" value="Diverse_Substrate_Transporter"/>
</dbReference>
<feature type="transmembrane region" description="Helical" evidence="6">
    <location>
        <begin position="292"/>
        <end position="314"/>
    </location>
</feature>